<dbReference type="OrthoDB" id="4207369at2759"/>
<evidence type="ECO:0000256" key="1">
    <source>
        <dbReference type="SAM" id="MobiDB-lite"/>
    </source>
</evidence>
<feature type="compositionally biased region" description="Low complexity" evidence="1">
    <location>
        <begin position="857"/>
        <end position="866"/>
    </location>
</feature>
<dbReference type="AlphaFoldDB" id="A0A6A5WQA3"/>
<evidence type="ECO:0000313" key="2">
    <source>
        <dbReference type="EMBL" id="KAF2003707.1"/>
    </source>
</evidence>
<name>A0A6A5WQA3_9PLEO</name>
<feature type="compositionally biased region" description="Basic and acidic residues" evidence="1">
    <location>
        <begin position="438"/>
        <end position="451"/>
    </location>
</feature>
<accession>A0A6A5WQA3</accession>
<feature type="region of interest" description="Disordered" evidence="1">
    <location>
        <begin position="764"/>
        <end position="866"/>
    </location>
</feature>
<organism evidence="2 3">
    <name type="scientific">Amniculicola lignicola CBS 123094</name>
    <dbReference type="NCBI Taxonomy" id="1392246"/>
    <lineage>
        <taxon>Eukaryota</taxon>
        <taxon>Fungi</taxon>
        <taxon>Dikarya</taxon>
        <taxon>Ascomycota</taxon>
        <taxon>Pezizomycotina</taxon>
        <taxon>Dothideomycetes</taxon>
        <taxon>Pleosporomycetidae</taxon>
        <taxon>Pleosporales</taxon>
        <taxon>Amniculicolaceae</taxon>
        <taxon>Amniculicola</taxon>
    </lineage>
</organism>
<gene>
    <name evidence="2" type="ORF">P154DRAFT_617604</name>
</gene>
<feature type="compositionally biased region" description="Basic residues" evidence="1">
    <location>
        <begin position="839"/>
        <end position="850"/>
    </location>
</feature>
<proteinExistence type="predicted"/>
<dbReference type="Proteomes" id="UP000799779">
    <property type="component" value="Unassembled WGS sequence"/>
</dbReference>
<keyword evidence="3" id="KW-1185">Reference proteome</keyword>
<feature type="compositionally biased region" description="Basic residues" evidence="1">
    <location>
        <begin position="892"/>
        <end position="903"/>
    </location>
</feature>
<feature type="compositionally biased region" description="Basic residues" evidence="1">
    <location>
        <begin position="641"/>
        <end position="651"/>
    </location>
</feature>
<feature type="region of interest" description="Disordered" evidence="1">
    <location>
        <begin position="881"/>
        <end position="919"/>
    </location>
</feature>
<feature type="region of interest" description="Disordered" evidence="1">
    <location>
        <begin position="570"/>
        <end position="603"/>
    </location>
</feature>
<protein>
    <submittedName>
        <fullName evidence="2">Uncharacterized protein</fullName>
    </submittedName>
</protein>
<feature type="compositionally biased region" description="Acidic residues" evidence="1">
    <location>
        <begin position="149"/>
        <end position="162"/>
    </location>
</feature>
<feature type="region of interest" description="Disordered" evidence="1">
    <location>
        <begin position="435"/>
        <end position="463"/>
    </location>
</feature>
<feature type="region of interest" description="Disordered" evidence="1">
    <location>
        <begin position="616"/>
        <end position="653"/>
    </location>
</feature>
<feature type="region of interest" description="Disordered" evidence="1">
    <location>
        <begin position="126"/>
        <end position="166"/>
    </location>
</feature>
<reference evidence="2" key="1">
    <citation type="journal article" date="2020" name="Stud. Mycol.">
        <title>101 Dothideomycetes genomes: a test case for predicting lifestyles and emergence of pathogens.</title>
        <authorList>
            <person name="Haridas S."/>
            <person name="Albert R."/>
            <person name="Binder M."/>
            <person name="Bloem J."/>
            <person name="Labutti K."/>
            <person name="Salamov A."/>
            <person name="Andreopoulos B."/>
            <person name="Baker S."/>
            <person name="Barry K."/>
            <person name="Bills G."/>
            <person name="Bluhm B."/>
            <person name="Cannon C."/>
            <person name="Castanera R."/>
            <person name="Culley D."/>
            <person name="Daum C."/>
            <person name="Ezra D."/>
            <person name="Gonzalez J."/>
            <person name="Henrissat B."/>
            <person name="Kuo A."/>
            <person name="Liang C."/>
            <person name="Lipzen A."/>
            <person name="Lutzoni F."/>
            <person name="Magnuson J."/>
            <person name="Mondo S."/>
            <person name="Nolan M."/>
            <person name="Ohm R."/>
            <person name="Pangilinan J."/>
            <person name="Park H.-J."/>
            <person name="Ramirez L."/>
            <person name="Alfaro M."/>
            <person name="Sun H."/>
            <person name="Tritt A."/>
            <person name="Yoshinaga Y."/>
            <person name="Zwiers L.-H."/>
            <person name="Turgeon B."/>
            <person name="Goodwin S."/>
            <person name="Spatafora J."/>
            <person name="Crous P."/>
            <person name="Grigoriev I."/>
        </authorList>
    </citation>
    <scope>NUCLEOTIDE SEQUENCE</scope>
    <source>
        <strain evidence="2">CBS 123094</strain>
    </source>
</reference>
<dbReference type="EMBL" id="ML977571">
    <property type="protein sequence ID" value="KAF2003707.1"/>
    <property type="molecule type" value="Genomic_DNA"/>
</dbReference>
<evidence type="ECO:0000313" key="3">
    <source>
        <dbReference type="Proteomes" id="UP000799779"/>
    </source>
</evidence>
<sequence>MAPSPRKQALLPFHQTWHETDATTFDPASLPLSKIPRAWDRKAETTRTREGKEKKVWRRYTLRSQPGDTVLAEDDEPRELDARNRVVKKLRVGAEAMQSAAAKPKAKNRALVKGTRYDRRRSVLPRKKAVQGLSLENADNRGSTAELPLAEDESENESASETEADHGLQDMVARGSHQSGEVAEQGFSFTVEEAVISTVDTVILEEPCPANVAMPVRSSISHAEDGVFEAADISLHQDCAAVLDIPGDGSSKDHQLQSHSPADVCSGHTTADDARLKLNILQHTLVEELGTTGDFLLEHSIEVSRQPSVEQSHDSLTKEQALEDDIEVAADHHMEMDAEMMTVNLDLLTDMVQKETLLDIETPASPEIEMSEVDIDSDAAEVPINPTVPEAATNQEQHLVYVEDGEVGAEELSEAEPTLTEATLQLELLQEVVSAQPEENRRTSDMHDSTDRPNNTDAIPHSPIEFSDDIRISIESEGDLNEANGPMVNDITDGLTLGPTLATLEQPTRHLLQSFSPVSVETTPYDAAMDDATMTIALDDDTALLKDFLNRAAANKANKAANIIRRTSLQNRRDSDAVRTALASPRKVLEDKDPNSPSKYDNDVTLDLSQTLTLDIGLQPPSFPSGDQLETDDAEDTRSSRNSRRSTRIRTPRPYAATTQQLQTAKISVRRTDGNEHIVLKKSEAQKTSLLTQANTRKNKQGAFPVSLKLRKLASEAAMASTINDASAAEGRDPKKKNVRWDAQLAYFQDETTTLASVMEAAAEAESLATPDELSGSIPEPPAKSKSRPSKDKSSTPRARKVRNLGASNGTPGKGLLAPSSLLPAEVEEEKEEKEAAQKRKIPRASKAKKMPVSTNAPDAPLALTPAPLPLPIQEIESVSVEPAQPTVTKERKSRLATPKRLKLPQPIAAAPSDGKENQLARGIAAATPKKRLQMPQVVVPAMTPVVESGLPRRRGRRV</sequence>